<gene>
    <name evidence="8" type="primary">EMS1</name>
    <name evidence="8" type="ORF">CR513_58429</name>
</gene>
<organism evidence="8 9">
    <name type="scientific">Mucuna pruriens</name>
    <name type="common">Velvet bean</name>
    <name type="synonym">Dolichos pruriens</name>
    <dbReference type="NCBI Taxonomy" id="157652"/>
    <lineage>
        <taxon>Eukaryota</taxon>
        <taxon>Viridiplantae</taxon>
        <taxon>Streptophyta</taxon>
        <taxon>Embryophyta</taxon>
        <taxon>Tracheophyta</taxon>
        <taxon>Spermatophyta</taxon>
        <taxon>Magnoliopsida</taxon>
        <taxon>eudicotyledons</taxon>
        <taxon>Gunneridae</taxon>
        <taxon>Pentapetalae</taxon>
        <taxon>rosids</taxon>
        <taxon>fabids</taxon>
        <taxon>Fabales</taxon>
        <taxon>Fabaceae</taxon>
        <taxon>Papilionoideae</taxon>
        <taxon>50 kb inversion clade</taxon>
        <taxon>NPAAA clade</taxon>
        <taxon>indigoferoid/millettioid clade</taxon>
        <taxon>Phaseoleae</taxon>
        <taxon>Mucuna</taxon>
    </lineage>
</organism>
<comment type="subcellular location">
    <subcellularLocation>
        <location evidence="1">Membrane</location>
        <topology evidence="1">Single-pass type I membrane protein</topology>
    </subcellularLocation>
</comment>
<dbReference type="GO" id="GO:0016301">
    <property type="term" value="F:kinase activity"/>
    <property type="evidence" value="ECO:0007669"/>
    <property type="project" value="UniProtKB-KW"/>
</dbReference>
<dbReference type="GO" id="GO:0016020">
    <property type="term" value="C:membrane"/>
    <property type="evidence" value="ECO:0007669"/>
    <property type="project" value="UniProtKB-SubCell"/>
</dbReference>
<dbReference type="EMBL" id="QJKJ01015050">
    <property type="protein sequence ID" value="RDX63176.1"/>
    <property type="molecule type" value="Genomic_DNA"/>
</dbReference>
<dbReference type="Gene3D" id="3.80.10.10">
    <property type="entry name" value="Ribonuclease Inhibitor"/>
    <property type="match status" value="1"/>
</dbReference>
<accession>A0A371EAW7</accession>
<evidence type="ECO:0000313" key="9">
    <source>
        <dbReference type="Proteomes" id="UP000257109"/>
    </source>
</evidence>
<keyword evidence="6 8" id="KW-0675">Receptor</keyword>
<evidence type="ECO:0000256" key="1">
    <source>
        <dbReference type="ARBA" id="ARBA00004479"/>
    </source>
</evidence>
<evidence type="ECO:0000256" key="2">
    <source>
        <dbReference type="ARBA" id="ARBA00022692"/>
    </source>
</evidence>
<evidence type="ECO:0000256" key="7">
    <source>
        <dbReference type="ARBA" id="ARBA00023180"/>
    </source>
</evidence>
<keyword evidence="8" id="KW-0808">Transferase</keyword>
<evidence type="ECO:0000313" key="8">
    <source>
        <dbReference type="EMBL" id="RDX63176.1"/>
    </source>
</evidence>
<sequence length="160" mass="17947">MGNNLFRDIPLSLKNYKNLLILNLGNNKFSGAVPRWMGQMIDFANNTLSGPIPNCIHNLIAMLSDSTYEIIIYNEITGLTVDFVFPVVLLIKGGELMYEDMVFVIDLSSNICLEQLQSMNLSHNKLVGTIPEEIGNMKQWESFDLSSNLNPCPLCLFLVS</sequence>
<dbReference type="SUPFAM" id="SSF52058">
    <property type="entry name" value="L domain-like"/>
    <property type="match status" value="1"/>
</dbReference>
<keyword evidence="9" id="KW-1185">Reference proteome</keyword>
<dbReference type="InterPro" id="IPR032675">
    <property type="entry name" value="LRR_dom_sf"/>
</dbReference>
<keyword evidence="2" id="KW-0812">Transmembrane</keyword>
<keyword evidence="4" id="KW-1133">Transmembrane helix</keyword>
<protein>
    <submittedName>
        <fullName evidence="8">Leucine-rich repeat receptor protein kinase EMS1</fullName>
    </submittedName>
</protein>
<keyword evidence="5" id="KW-0472">Membrane</keyword>
<dbReference type="Proteomes" id="UP000257109">
    <property type="component" value="Unassembled WGS sequence"/>
</dbReference>
<reference evidence="8" key="1">
    <citation type="submission" date="2018-05" db="EMBL/GenBank/DDBJ databases">
        <title>Draft genome of Mucuna pruriens seed.</title>
        <authorList>
            <person name="Nnadi N.E."/>
            <person name="Vos R."/>
            <person name="Hasami M.H."/>
            <person name="Devisetty U.K."/>
            <person name="Aguiy J.C."/>
        </authorList>
    </citation>
    <scope>NUCLEOTIDE SEQUENCE [LARGE SCALE GENOMIC DNA]</scope>
    <source>
        <strain evidence="8">JCA_2017</strain>
    </source>
</reference>
<dbReference type="AlphaFoldDB" id="A0A371EAW7"/>
<comment type="caution">
    <text evidence="8">The sequence shown here is derived from an EMBL/GenBank/DDBJ whole genome shotgun (WGS) entry which is preliminary data.</text>
</comment>
<name>A0A371EAW7_MUCPR</name>
<evidence type="ECO:0000256" key="3">
    <source>
        <dbReference type="ARBA" id="ARBA00022729"/>
    </source>
</evidence>
<dbReference type="Pfam" id="PF00560">
    <property type="entry name" value="LRR_1"/>
    <property type="match status" value="3"/>
</dbReference>
<evidence type="ECO:0000256" key="5">
    <source>
        <dbReference type="ARBA" id="ARBA00023136"/>
    </source>
</evidence>
<dbReference type="InterPro" id="IPR001611">
    <property type="entry name" value="Leu-rich_rpt"/>
</dbReference>
<evidence type="ECO:0000256" key="6">
    <source>
        <dbReference type="ARBA" id="ARBA00023170"/>
    </source>
</evidence>
<keyword evidence="3" id="KW-0732">Signal</keyword>
<keyword evidence="7" id="KW-0325">Glycoprotein</keyword>
<evidence type="ECO:0000256" key="4">
    <source>
        <dbReference type="ARBA" id="ARBA00022989"/>
    </source>
</evidence>
<dbReference type="OrthoDB" id="994806at2759"/>
<keyword evidence="8" id="KW-0418">Kinase</keyword>
<proteinExistence type="predicted"/>
<feature type="non-terminal residue" evidence="8">
    <location>
        <position position="1"/>
    </location>
</feature>
<dbReference type="InterPro" id="IPR046956">
    <property type="entry name" value="RLP23-like"/>
</dbReference>
<dbReference type="PANTHER" id="PTHR48063:SF98">
    <property type="entry name" value="LRR RECEPTOR-LIKE SERINE_THREONINE-PROTEIN KINASE FLS2"/>
    <property type="match status" value="1"/>
</dbReference>
<dbReference type="PANTHER" id="PTHR48063">
    <property type="entry name" value="LRR RECEPTOR-LIKE KINASE"/>
    <property type="match status" value="1"/>
</dbReference>